<evidence type="ECO:0000313" key="4">
    <source>
        <dbReference type="EMBL" id="KAG5284866.1"/>
    </source>
</evidence>
<organism evidence="4 5">
    <name type="scientific">Alosa alosa</name>
    <name type="common">allis shad</name>
    <dbReference type="NCBI Taxonomy" id="278164"/>
    <lineage>
        <taxon>Eukaryota</taxon>
        <taxon>Metazoa</taxon>
        <taxon>Chordata</taxon>
        <taxon>Craniata</taxon>
        <taxon>Vertebrata</taxon>
        <taxon>Euteleostomi</taxon>
        <taxon>Actinopterygii</taxon>
        <taxon>Neopterygii</taxon>
        <taxon>Teleostei</taxon>
        <taxon>Clupei</taxon>
        <taxon>Clupeiformes</taxon>
        <taxon>Clupeoidei</taxon>
        <taxon>Clupeidae</taxon>
        <taxon>Alosa</taxon>
    </lineage>
</organism>
<dbReference type="Gene3D" id="2.60.40.10">
    <property type="entry name" value="Immunoglobulins"/>
    <property type="match status" value="1"/>
</dbReference>
<keyword evidence="5" id="KW-1185">Reference proteome</keyword>
<keyword evidence="2" id="KW-1133">Transmembrane helix</keyword>
<dbReference type="SUPFAM" id="SSF48726">
    <property type="entry name" value="Immunoglobulin"/>
    <property type="match status" value="1"/>
</dbReference>
<keyword evidence="2" id="KW-0472">Membrane</keyword>
<proteinExistence type="predicted"/>
<gene>
    <name evidence="4" type="ORF">AALO_G00031380</name>
</gene>
<dbReference type="InterPro" id="IPR007110">
    <property type="entry name" value="Ig-like_dom"/>
</dbReference>
<evidence type="ECO:0000259" key="3">
    <source>
        <dbReference type="PROSITE" id="PS50835"/>
    </source>
</evidence>
<dbReference type="Proteomes" id="UP000823561">
    <property type="component" value="Chromosome 2"/>
</dbReference>
<protein>
    <recommendedName>
        <fullName evidence="3">Ig-like domain-containing protein</fullName>
    </recommendedName>
</protein>
<name>A0AAV6HG14_9TELE</name>
<feature type="compositionally biased region" description="Basic and acidic residues" evidence="1">
    <location>
        <begin position="178"/>
        <end position="188"/>
    </location>
</feature>
<dbReference type="InterPro" id="IPR013783">
    <property type="entry name" value="Ig-like_fold"/>
</dbReference>
<keyword evidence="2" id="KW-0812">Transmembrane</keyword>
<evidence type="ECO:0000313" key="5">
    <source>
        <dbReference type="Proteomes" id="UP000823561"/>
    </source>
</evidence>
<reference evidence="4" key="1">
    <citation type="submission" date="2020-10" db="EMBL/GenBank/DDBJ databases">
        <title>Chromosome-scale genome assembly of the Allis shad, Alosa alosa.</title>
        <authorList>
            <person name="Margot Z."/>
            <person name="Christophe K."/>
            <person name="Cabau C."/>
            <person name="Louis A."/>
            <person name="Berthelot C."/>
            <person name="Parey E."/>
            <person name="Roest Crollius H."/>
            <person name="Montfort J."/>
            <person name="Robinson-Rechavi M."/>
            <person name="Bucao C."/>
            <person name="Bouchez O."/>
            <person name="Gislard M."/>
            <person name="Lluch J."/>
            <person name="Milhes M."/>
            <person name="Lampietro C."/>
            <person name="Lopez Roques C."/>
            <person name="Donnadieu C."/>
            <person name="Braasch I."/>
            <person name="Desvignes T."/>
            <person name="Postlethwait J."/>
            <person name="Bobe J."/>
            <person name="Guiguen Y."/>
        </authorList>
    </citation>
    <scope>NUCLEOTIDE SEQUENCE</scope>
    <source>
        <strain evidence="4">M-15738</strain>
        <tissue evidence="4">Blood</tissue>
    </source>
</reference>
<dbReference type="EMBL" id="JADWDJ010000002">
    <property type="protein sequence ID" value="KAG5284866.1"/>
    <property type="molecule type" value="Genomic_DNA"/>
</dbReference>
<dbReference type="AlphaFoldDB" id="A0AAV6HG14"/>
<accession>A0AAV6HG14</accession>
<feature type="region of interest" description="Disordered" evidence="1">
    <location>
        <begin position="164"/>
        <end position="198"/>
    </location>
</feature>
<evidence type="ECO:0000256" key="1">
    <source>
        <dbReference type="SAM" id="MobiDB-lite"/>
    </source>
</evidence>
<feature type="transmembrane region" description="Helical" evidence="2">
    <location>
        <begin position="95"/>
        <end position="116"/>
    </location>
</feature>
<evidence type="ECO:0000256" key="2">
    <source>
        <dbReference type="SAM" id="Phobius"/>
    </source>
</evidence>
<sequence length="233" mass="25353">MVEWTRCDRGAAPSKVLVFMTSGSQMWLNDTHQGRVTMTTASSFTLRNVSMEDFGLYCCKLNMFPDGVLQAEVHLSEGTGEEDQNITLSGLPPQIVYILGGVCALVLVVVVTTVIVCETFSGCTQSSEFHKVSAQAFTRPPGGALEPSFKRRVQLRDYVNVSVHQGSIPKGQDDTGEENDKSTEENIKGAEGNIKGAEKNDQLYATPCKIRAVEGLSRLSGPEEAEMMTQHAT</sequence>
<comment type="caution">
    <text evidence="4">The sequence shown here is derived from an EMBL/GenBank/DDBJ whole genome shotgun (WGS) entry which is preliminary data.</text>
</comment>
<dbReference type="PROSITE" id="PS50835">
    <property type="entry name" value="IG_LIKE"/>
    <property type="match status" value="1"/>
</dbReference>
<feature type="domain" description="Ig-like" evidence="3">
    <location>
        <begin position="1"/>
        <end position="76"/>
    </location>
</feature>
<dbReference type="InterPro" id="IPR036179">
    <property type="entry name" value="Ig-like_dom_sf"/>
</dbReference>